<name>A0A0B7BA03_9EUPU</name>
<protein>
    <submittedName>
        <fullName evidence="1">Uncharacterized protein</fullName>
    </submittedName>
</protein>
<gene>
    <name evidence="1" type="primary">ORF169152</name>
</gene>
<dbReference type="EMBL" id="HACG01042261">
    <property type="protein sequence ID" value="CEK89126.1"/>
    <property type="molecule type" value="Transcribed_RNA"/>
</dbReference>
<organism evidence="1">
    <name type="scientific">Arion vulgaris</name>
    <dbReference type="NCBI Taxonomy" id="1028688"/>
    <lineage>
        <taxon>Eukaryota</taxon>
        <taxon>Metazoa</taxon>
        <taxon>Spiralia</taxon>
        <taxon>Lophotrochozoa</taxon>
        <taxon>Mollusca</taxon>
        <taxon>Gastropoda</taxon>
        <taxon>Heterobranchia</taxon>
        <taxon>Euthyneura</taxon>
        <taxon>Panpulmonata</taxon>
        <taxon>Eupulmonata</taxon>
        <taxon>Stylommatophora</taxon>
        <taxon>Helicina</taxon>
        <taxon>Arionoidea</taxon>
        <taxon>Arionidae</taxon>
        <taxon>Arion</taxon>
    </lineage>
</organism>
<proteinExistence type="predicted"/>
<sequence>MNLSSSWYLDPNLSTPSVFMMEVCVKSLSDNIDTPIVMMKHKLSFLSLHSHHAIGLTKTYINVTTDQRHPLHGNTIDTCIKDMRINCGM</sequence>
<reference evidence="1" key="1">
    <citation type="submission" date="2014-12" db="EMBL/GenBank/DDBJ databases">
        <title>Insight into the proteome of Arion vulgaris.</title>
        <authorList>
            <person name="Aradska J."/>
            <person name="Bulat T."/>
            <person name="Smidak R."/>
            <person name="Sarate P."/>
            <person name="Gangsoo J."/>
            <person name="Sialana F."/>
            <person name="Bilban M."/>
            <person name="Lubec G."/>
        </authorList>
    </citation>
    <scope>NUCLEOTIDE SEQUENCE</scope>
    <source>
        <tissue evidence="1">Skin</tissue>
    </source>
</reference>
<evidence type="ECO:0000313" key="1">
    <source>
        <dbReference type="EMBL" id="CEK89126.1"/>
    </source>
</evidence>
<dbReference type="AlphaFoldDB" id="A0A0B7BA03"/>
<accession>A0A0B7BA03</accession>